<dbReference type="Gene3D" id="3.90.780.10">
    <property type="entry name" value="5'-Nucleotidase, C-terminal domain"/>
    <property type="match status" value="1"/>
</dbReference>
<dbReference type="EMBL" id="JACJJL010000021">
    <property type="protein sequence ID" value="MBM6662459.1"/>
    <property type="molecule type" value="Genomic_DNA"/>
</dbReference>
<feature type="chain" id="PRO_5037440135" evidence="1">
    <location>
        <begin position="25"/>
        <end position="254"/>
    </location>
</feature>
<dbReference type="InterPro" id="IPR036907">
    <property type="entry name" value="5'-Nucleotdase_C_sf"/>
</dbReference>
<comment type="caution">
    <text evidence="3">The sequence shown here is derived from an EMBL/GenBank/DDBJ whole genome shotgun (WGS) entry which is preliminary data.</text>
</comment>
<gene>
    <name evidence="3" type="ORF">H6B30_11980</name>
</gene>
<dbReference type="AlphaFoldDB" id="A0A938WQE4"/>
<name>A0A938WQE4_9BACT</name>
<proteinExistence type="predicted"/>
<keyword evidence="4" id="KW-1185">Reference proteome</keyword>
<dbReference type="SUPFAM" id="SSF55816">
    <property type="entry name" value="5'-nucleotidase (syn. UDP-sugar hydrolase), C-terminal domain"/>
    <property type="match status" value="1"/>
</dbReference>
<evidence type="ECO:0000256" key="1">
    <source>
        <dbReference type="SAM" id="SignalP"/>
    </source>
</evidence>
<dbReference type="PROSITE" id="PS51257">
    <property type="entry name" value="PROKAR_LIPOPROTEIN"/>
    <property type="match status" value="1"/>
</dbReference>
<dbReference type="Proteomes" id="UP000764045">
    <property type="component" value="Unassembled WGS sequence"/>
</dbReference>
<dbReference type="GO" id="GO:0016787">
    <property type="term" value="F:hydrolase activity"/>
    <property type="evidence" value="ECO:0007669"/>
    <property type="project" value="InterPro"/>
</dbReference>
<dbReference type="Pfam" id="PF02872">
    <property type="entry name" value="5_nucleotid_C"/>
    <property type="match status" value="1"/>
</dbReference>
<feature type="signal peptide" evidence="1">
    <location>
        <begin position="1"/>
        <end position="24"/>
    </location>
</feature>
<dbReference type="GO" id="GO:0009166">
    <property type="term" value="P:nucleotide catabolic process"/>
    <property type="evidence" value="ECO:0007669"/>
    <property type="project" value="InterPro"/>
</dbReference>
<protein>
    <submittedName>
        <fullName evidence="3">5'-nucleotidase C-terminal domain-containing protein</fullName>
    </submittedName>
</protein>
<accession>A0A938WQE4</accession>
<dbReference type="InterPro" id="IPR008334">
    <property type="entry name" value="5'-Nucleotdase_C"/>
</dbReference>
<dbReference type="PANTHER" id="PTHR11575">
    <property type="entry name" value="5'-NUCLEOTIDASE-RELATED"/>
    <property type="match status" value="1"/>
</dbReference>
<organism evidence="3 4">
    <name type="scientific">Marseilla massiliensis</name>
    <dbReference type="NCBI Taxonomy" id="1841864"/>
    <lineage>
        <taxon>Bacteria</taxon>
        <taxon>Pseudomonadati</taxon>
        <taxon>Bacteroidota</taxon>
        <taxon>Bacteroidia</taxon>
        <taxon>Bacteroidales</taxon>
        <taxon>Prevotellaceae</taxon>
        <taxon>Marseilla</taxon>
    </lineage>
</organism>
<evidence type="ECO:0000313" key="3">
    <source>
        <dbReference type="EMBL" id="MBM6662459.1"/>
    </source>
</evidence>
<feature type="domain" description="5'-Nucleotidase C-terminal" evidence="2">
    <location>
        <begin position="66"/>
        <end position="210"/>
    </location>
</feature>
<evidence type="ECO:0000259" key="2">
    <source>
        <dbReference type="Pfam" id="PF02872"/>
    </source>
</evidence>
<dbReference type="InterPro" id="IPR006179">
    <property type="entry name" value="5_nucleotidase/apyrase"/>
</dbReference>
<evidence type="ECO:0000313" key="4">
    <source>
        <dbReference type="Proteomes" id="UP000764045"/>
    </source>
</evidence>
<dbReference type="PRINTS" id="PR01607">
    <property type="entry name" value="APYRASEFAMLY"/>
</dbReference>
<dbReference type="RefSeq" id="WP_205110867.1">
    <property type="nucleotide sequence ID" value="NZ_JACJJL010000021.1"/>
</dbReference>
<reference evidence="3 4" key="1">
    <citation type="journal article" date="2021" name="Sci. Rep.">
        <title>The distribution of antibiotic resistance genes in chicken gut microbiota commensals.</title>
        <authorList>
            <person name="Juricova H."/>
            <person name="Matiasovicova J."/>
            <person name="Kubasova T."/>
            <person name="Cejkova D."/>
            <person name="Rychlik I."/>
        </authorList>
    </citation>
    <scope>NUCLEOTIDE SEQUENCE [LARGE SCALE GENOMIC DNA]</scope>
    <source>
        <strain evidence="3 4">An819</strain>
    </source>
</reference>
<keyword evidence="1" id="KW-0732">Signal</keyword>
<dbReference type="PANTHER" id="PTHR11575:SF24">
    <property type="entry name" value="5'-NUCLEOTIDASE"/>
    <property type="match status" value="1"/>
</dbReference>
<sequence>MAKVKTMMAAAAVAALLAACSVNSAVVGVERTRLLVDSRYDGAVDASTAGMMAPYTRVVDSIMGPVVGRTDSELAAYRPESPLSNLLADILVWAAADYGEHPVMGVYNMGGIRASLPKGDVTYGDVLEVAPFENKICFLTLKGSSLMELFGQMAKVGGEGVSHGVELVITPGGQLVSARLNGQPIDPTATYRIATIDYLAEGNDKMEAFRQKSGFNSPRAKQNDTRYIISTYFKEKAARGEAVGARVEGRIKVE</sequence>